<evidence type="ECO:0000256" key="5">
    <source>
        <dbReference type="ARBA" id="ARBA00022777"/>
    </source>
</evidence>
<sequence length="423" mass="46135">MSMLFVEPEGAFREFVNDRFHNAAFPVHRVANSDEARRELEGTSFLATIFRWDDNSPDLIELLRAKSAWLIATVADESELSLAYRAGVHDGILDTCVSAVLDAKRSHIEHLHRMDQRLAQAQKLESIGELAAGIAHEINTPIQYVGDNTRFVKTAYADLTDVLMQCRELIVATETDRDITEIAGRARDAMDNADLDYLLEEIPAAIEQTLEGIDRVSNIVRAMKEFAHPGVSEMVLTDLSKAIQNTVMVARNEWKYVAEVKTDFDPALAWVPCFPGELNQVLLNMIVNAAHAIGERAVGERSHVSGPVAPMGTISISTQLVGGNAVIRICDTGNGIAAKNLERIFDPFFTTKASGKGTGQGLAIAHTVIVERHRGTIGVQSKVGQGTEFTITLPMNLPEPISSASNHAIPFVNDGELTSPASL</sequence>
<dbReference type="PANTHER" id="PTHR43065:SF46">
    <property type="entry name" value="C4-DICARBOXYLATE TRANSPORT SENSOR PROTEIN DCTB"/>
    <property type="match status" value="1"/>
</dbReference>
<dbReference type="SUPFAM" id="SSF55874">
    <property type="entry name" value="ATPase domain of HSP90 chaperone/DNA topoisomerase II/histidine kinase"/>
    <property type="match status" value="1"/>
</dbReference>
<evidence type="ECO:0000256" key="6">
    <source>
        <dbReference type="ARBA" id="ARBA00022840"/>
    </source>
</evidence>
<evidence type="ECO:0000259" key="8">
    <source>
        <dbReference type="PROSITE" id="PS50109"/>
    </source>
</evidence>
<name>A0A5C6A4K8_9BACT</name>
<evidence type="ECO:0000256" key="7">
    <source>
        <dbReference type="ARBA" id="ARBA00023012"/>
    </source>
</evidence>
<dbReference type="SUPFAM" id="SSF47384">
    <property type="entry name" value="Homodimeric domain of signal transducing histidine kinase"/>
    <property type="match status" value="1"/>
</dbReference>
<dbReference type="Pfam" id="PF02518">
    <property type="entry name" value="HATPase_c"/>
    <property type="match status" value="1"/>
</dbReference>
<keyword evidence="10" id="KW-1185">Reference proteome</keyword>
<dbReference type="EC" id="2.7.13.3" evidence="2"/>
<keyword evidence="4" id="KW-0547">Nucleotide-binding</keyword>
<dbReference type="EMBL" id="SJPM01000008">
    <property type="protein sequence ID" value="TWT94325.1"/>
    <property type="molecule type" value="Genomic_DNA"/>
</dbReference>
<dbReference type="InterPro" id="IPR004358">
    <property type="entry name" value="Sig_transdc_His_kin-like_C"/>
</dbReference>
<protein>
    <recommendedName>
        <fullName evidence="2">histidine kinase</fullName>
        <ecNumber evidence="2">2.7.13.3</ecNumber>
    </recommendedName>
</protein>
<dbReference type="RefSeq" id="WP_146579234.1">
    <property type="nucleotide sequence ID" value="NZ_SJPM01000008.1"/>
</dbReference>
<dbReference type="OrthoDB" id="260274at2"/>
<dbReference type="PANTHER" id="PTHR43065">
    <property type="entry name" value="SENSOR HISTIDINE KINASE"/>
    <property type="match status" value="1"/>
</dbReference>
<dbReference type="GO" id="GO:0000155">
    <property type="term" value="F:phosphorelay sensor kinase activity"/>
    <property type="evidence" value="ECO:0007669"/>
    <property type="project" value="InterPro"/>
</dbReference>
<dbReference type="InterPro" id="IPR003594">
    <property type="entry name" value="HATPase_dom"/>
</dbReference>
<evidence type="ECO:0000256" key="4">
    <source>
        <dbReference type="ARBA" id="ARBA00022741"/>
    </source>
</evidence>
<evidence type="ECO:0000256" key="1">
    <source>
        <dbReference type="ARBA" id="ARBA00000085"/>
    </source>
</evidence>
<evidence type="ECO:0000256" key="3">
    <source>
        <dbReference type="ARBA" id="ARBA00022679"/>
    </source>
</evidence>
<accession>A0A5C6A4K8</accession>
<gene>
    <name evidence="9" type="primary">zraS_4</name>
    <name evidence="9" type="ORF">Pla100_39360</name>
</gene>
<keyword evidence="6" id="KW-0067">ATP-binding</keyword>
<keyword evidence="7" id="KW-0902">Two-component regulatory system</keyword>
<dbReference type="SMART" id="SM00387">
    <property type="entry name" value="HATPase_c"/>
    <property type="match status" value="1"/>
</dbReference>
<comment type="caution">
    <text evidence="9">The sequence shown here is derived from an EMBL/GenBank/DDBJ whole genome shotgun (WGS) entry which is preliminary data.</text>
</comment>
<evidence type="ECO:0000313" key="10">
    <source>
        <dbReference type="Proteomes" id="UP000316213"/>
    </source>
</evidence>
<dbReference type="InterPro" id="IPR005467">
    <property type="entry name" value="His_kinase_dom"/>
</dbReference>
<keyword evidence="3 9" id="KW-0808">Transferase</keyword>
<proteinExistence type="predicted"/>
<dbReference type="PRINTS" id="PR00344">
    <property type="entry name" value="BCTRLSENSOR"/>
</dbReference>
<dbReference type="Gene3D" id="3.30.565.10">
    <property type="entry name" value="Histidine kinase-like ATPase, C-terminal domain"/>
    <property type="match status" value="1"/>
</dbReference>
<dbReference type="Gene3D" id="1.10.287.130">
    <property type="match status" value="1"/>
</dbReference>
<organism evidence="9 10">
    <name type="scientific">Neorhodopirellula pilleata</name>
    <dbReference type="NCBI Taxonomy" id="2714738"/>
    <lineage>
        <taxon>Bacteria</taxon>
        <taxon>Pseudomonadati</taxon>
        <taxon>Planctomycetota</taxon>
        <taxon>Planctomycetia</taxon>
        <taxon>Pirellulales</taxon>
        <taxon>Pirellulaceae</taxon>
        <taxon>Neorhodopirellula</taxon>
    </lineage>
</organism>
<dbReference type="Proteomes" id="UP000316213">
    <property type="component" value="Unassembled WGS sequence"/>
</dbReference>
<evidence type="ECO:0000313" key="9">
    <source>
        <dbReference type="EMBL" id="TWT94325.1"/>
    </source>
</evidence>
<comment type="catalytic activity">
    <reaction evidence="1">
        <text>ATP + protein L-histidine = ADP + protein N-phospho-L-histidine.</text>
        <dbReference type="EC" id="2.7.13.3"/>
    </reaction>
</comment>
<reference evidence="9 10" key="1">
    <citation type="submission" date="2019-02" db="EMBL/GenBank/DDBJ databases">
        <title>Deep-cultivation of Planctomycetes and their phenomic and genomic characterization uncovers novel biology.</title>
        <authorList>
            <person name="Wiegand S."/>
            <person name="Jogler M."/>
            <person name="Boedeker C."/>
            <person name="Pinto D."/>
            <person name="Vollmers J."/>
            <person name="Rivas-Marin E."/>
            <person name="Kohn T."/>
            <person name="Peeters S.H."/>
            <person name="Heuer A."/>
            <person name="Rast P."/>
            <person name="Oberbeckmann S."/>
            <person name="Bunk B."/>
            <person name="Jeske O."/>
            <person name="Meyerdierks A."/>
            <person name="Storesund J.E."/>
            <person name="Kallscheuer N."/>
            <person name="Luecker S."/>
            <person name="Lage O.M."/>
            <person name="Pohl T."/>
            <person name="Merkel B.J."/>
            <person name="Hornburger P."/>
            <person name="Mueller R.-W."/>
            <person name="Bruemmer F."/>
            <person name="Labrenz M."/>
            <person name="Spormann A.M."/>
            <person name="Op Den Camp H."/>
            <person name="Overmann J."/>
            <person name="Amann R."/>
            <person name="Jetten M.S.M."/>
            <person name="Mascher T."/>
            <person name="Medema M.H."/>
            <person name="Devos D.P."/>
            <person name="Kaster A.-K."/>
            <person name="Ovreas L."/>
            <person name="Rohde M."/>
            <person name="Galperin M.Y."/>
            <person name="Jogler C."/>
        </authorList>
    </citation>
    <scope>NUCLEOTIDE SEQUENCE [LARGE SCALE GENOMIC DNA]</scope>
    <source>
        <strain evidence="9 10">Pla100</strain>
    </source>
</reference>
<feature type="domain" description="Histidine kinase" evidence="8">
    <location>
        <begin position="133"/>
        <end position="397"/>
    </location>
</feature>
<dbReference type="InterPro" id="IPR036097">
    <property type="entry name" value="HisK_dim/P_sf"/>
</dbReference>
<dbReference type="PROSITE" id="PS50109">
    <property type="entry name" value="HIS_KIN"/>
    <property type="match status" value="1"/>
</dbReference>
<dbReference type="GO" id="GO:0005524">
    <property type="term" value="F:ATP binding"/>
    <property type="evidence" value="ECO:0007669"/>
    <property type="project" value="UniProtKB-KW"/>
</dbReference>
<keyword evidence="5" id="KW-0418">Kinase</keyword>
<dbReference type="AlphaFoldDB" id="A0A5C6A4K8"/>
<dbReference type="InterPro" id="IPR036890">
    <property type="entry name" value="HATPase_C_sf"/>
</dbReference>
<evidence type="ECO:0000256" key="2">
    <source>
        <dbReference type="ARBA" id="ARBA00012438"/>
    </source>
</evidence>